<sequence>MTITLNPSFDFHVTQHGTRTHSTTATLNPAFPIALRRSRPVEWCSSVRVRLCGSDHAVISS</sequence>
<dbReference type="EMBL" id="JAKXMK010000038">
    <property type="protein sequence ID" value="MCH6170928.1"/>
    <property type="molecule type" value="Genomic_DNA"/>
</dbReference>
<protein>
    <submittedName>
        <fullName evidence="1">Uncharacterized protein</fullName>
    </submittedName>
</protein>
<organism evidence="1 2">
    <name type="scientific">Pseudonocardia alaniniphila</name>
    <dbReference type="NCBI Taxonomy" id="75291"/>
    <lineage>
        <taxon>Bacteria</taxon>
        <taxon>Bacillati</taxon>
        <taxon>Actinomycetota</taxon>
        <taxon>Actinomycetes</taxon>
        <taxon>Pseudonocardiales</taxon>
        <taxon>Pseudonocardiaceae</taxon>
        <taxon>Pseudonocardia</taxon>
    </lineage>
</organism>
<proteinExistence type="predicted"/>
<dbReference type="RefSeq" id="WP_241041738.1">
    <property type="nucleotide sequence ID" value="NZ_JAKXMK010000038.1"/>
</dbReference>
<gene>
    <name evidence="1" type="ORF">MMF94_34945</name>
</gene>
<evidence type="ECO:0000313" key="1">
    <source>
        <dbReference type="EMBL" id="MCH6170928.1"/>
    </source>
</evidence>
<comment type="caution">
    <text evidence="1">The sequence shown here is derived from an EMBL/GenBank/DDBJ whole genome shotgun (WGS) entry which is preliminary data.</text>
</comment>
<name>A0ABS9TQV3_9PSEU</name>
<feature type="non-terminal residue" evidence="1">
    <location>
        <position position="61"/>
    </location>
</feature>
<accession>A0ABS9TQV3</accession>
<dbReference type="Proteomes" id="UP001299970">
    <property type="component" value="Unassembled WGS sequence"/>
</dbReference>
<evidence type="ECO:0000313" key="2">
    <source>
        <dbReference type="Proteomes" id="UP001299970"/>
    </source>
</evidence>
<reference evidence="1 2" key="1">
    <citation type="submission" date="2022-03" db="EMBL/GenBank/DDBJ databases">
        <title>Pseudonocardia alaer sp. nov., a novel actinomycete isolated from reed forest soil.</title>
        <authorList>
            <person name="Wang L."/>
        </authorList>
    </citation>
    <scope>NUCLEOTIDE SEQUENCE [LARGE SCALE GENOMIC DNA]</scope>
    <source>
        <strain evidence="1 2">Y-16303</strain>
    </source>
</reference>
<keyword evidence="2" id="KW-1185">Reference proteome</keyword>